<name>A0ABU0M1H3_9HYPH</name>
<comment type="subcellular location">
    <subcellularLocation>
        <location evidence="1">Cell envelope</location>
    </subcellularLocation>
</comment>
<dbReference type="Pfam" id="PF25917">
    <property type="entry name" value="BSH_RND"/>
    <property type="match status" value="1"/>
</dbReference>
<dbReference type="InterPro" id="IPR058624">
    <property type="entry name" value="MdtA-like_HH"/>
</dbReference>
<keyword evidence="3" id="KW-0175">Coiled coil</keyword>
<feature type="domain" description="Multidrug resistance protein MdtA-like C-terminal permuted SH3" evidence="8">
    <location>
        <begin position="307"/>
        <end position="366"/>
    </location>
</feature>
<accession>A0ABU0M1H3</accession>
<evidence type="ECO:0000313" key="10">
    <source>
        <dbReference type="Proteomes" id="UP001223743"/>
    </source>
</evidence>
<dbReference type="SUPFAM" id="SSF111369">
    <property type="entry name" value="HlyD-like secretion proteins"/>
    <property type="match status" value="1"/>
</dbReference>
<evidence type="ECO:0000256" key="3">
    <source>
        <dbReference type="SAM" id="Coils"/>
    </source>
</evidence>
<feature type="domain" description="Multidrug resistance protein MdtA-like alpha-helical hairpin" evidence="5">
    <location>
        <begin position="106"/>
        <end position="175"/>
    </location>
</feature>
<feature type="coiled-coil region" evidence="3">
    <location>
        <begin position="144"/>
        <end position="171"/>
    </location>
</feature>
<gene>
    <name evidence="9" type="ORF">QO015_000412</name>
</gene>
<feature type="signal peptide" evidence="4">
    <location>
        <begin position="1"/>
        <end position="19"/>
    </location>
</feature>
<dbReference type="Gene3D" id="2.40.420.20">
    <property type="match status" value="1"/>
</dbReference>
<dbReference type="Gene3D" id="1.10.287.470">
    <property type="entry name" value="Helix hairpin bin"/>
    <property type="match status" value="1"/>
</dbReference>
<feature type="domain" description="Multidrug resistance protein MdtA-like beta-barrel" evidence="7">
    <location>
        <begin position="212"/>
        <end position="300"/>
    </location>
</feature>
<feature type="chain" id="PRO_5045370642" evidence="4">
    <location>
        <begin position="20"/>
        <end position="403"/>
    </location>
</feature>
<evidence type="ECO:0000256" key="1">
    <source>
        <dbReference type="ARBA" id="ARBA00004196"/>
    </source>
</evidence>
<evidence type="ECO:0000259" key="8">
    <source>
        <dbReference type="Pfam" id="PF25967"/>
    </source>
</evidence>
<proteinExistence type="inferred from homology"/>
<dbReference type="RefSeq" id="WP_266281775.1">
    <property type="nucleotide sequence ID" value="NZ_JAPKNF010000001.1"/>
</dbReference>
<dbReference type="Pfam" id="PF25967">
    <property type="entry name" value="RND-MFP_C"/>
    <property type="match status" value="1"/>
</dbReference>
<dbReference type="EMBL" id="JAUSWJ010000001">
    <property type="protein sequence ID" value="MDQ0514799.1"/>
    <property type="molecule type" value="Genomic_DNA"/>
</dbReference>
<reference evidence="9 10" key="1">
    <citation type="submission" date="2023-07" db="EMBL/GenBank/DDBJ databases">
        <title>Genomic Encyclopedia of Type Strains, Phase IV (KMG-IV): sequencing the most valuable type-strain genomes for metagenomic binning, comparative biology and taxonomic classification.</title>
        <authorList>
            <person name="Goeker M."/>
        </authorList>
    </citation>
    <scope>NUCLEOTIDE SEQUENCE [LARGE SCALE GENOMIC DNA]</scope>
    <source>
        <strain evidence="9 10">B1-1</strain>
    </source>
</reference>
<dbReference type="PROSITE" id="PS51257">
    <property type="entry name" value="PROKAR_LIPOPROTEIN"/>
    <property type="match status" value="1"/>
</dbReference>
<evidence type="ECO:0000259" key="6">
    <source>
        <dbReference type="Pfam" id="PF25917"/>
    </source>
</evidence>
<feature type="domain" description="Multidrug resistance protein MdtA-like barrel-sandwich hybrid" evidence="6">
    <location>
        <begin position="66"/>
        <end position="207"/>
    </location>
</feature>
<dbReference type="Gene3D" id="2.40.30.170">
    <property type="match status" value="1"/>
</dbReference>
<dbReference type="Pfam" id="PF25876">
    <property type="entry name" value="HH_MFP_RND"/>
    <property type="match status" value="1"/>
</dbReference>
<keyword evidence="4" id="KW-0732">Signal</keyword>
<evidence type="ECO:0000259" key="5">
    <source>
        <dbReference type="Pfam" id="PF25876"/>
    </source>
</evidence>
<dbReference type="InterPro" id="IPR058626">
    <property type="entry name" value="MdtA-like_b-barrel"/>
</dbReference>
<evidence type="ECO:0000256" key="2">
    <source>
        <dbReference type="ARBA" id="ARBA00009477"/>
    </source>
</evidence>
<evidence type="ECO:0000259" key="7">
    <source>
        <dbReference type="Pfam" id="PF25944"/>
    </source>
</evidence>
<dbReference type="InterPro" id="IPR006143">
    <property type="entry name" value="RND_pump_MFP"/>
</dbReference>
<evidence type="ECO:0000313" key="9">
    <source>
        <dbReference type="EMBL" id="MDQ0514799.1"/>
    </source>
</evidence>
<protein>
    <submittedName>
        <fullName evidence="9">Membrane fusion protein (Multidrug efflux system)</fullName>
    </submittedName>
</protein>
<comment type="similarity">
    <text evidence="2">Belongs to the membrane fusion protein (MFP) (TC 8.A.1) family.</text>
</comment>
<dbReference type="Gene3D" id="2.40.50.100">
    <property type="match status" value="1"/>
</dbReference>
<dbReference type="Pfam" id="PF25944">
    <property type="entry name" value="Beta-barrel_RND"/>
    <property type="match status" value="1"/>
</dbReference>
<dbReference type="PANTHER" id="PTHR30158">
    <property type="entry name" value="ACRA/E-RELATED COMPONENT OF DRUG EFFLUX TRANSPORTER"/>
    <property type="match status" value="1"/>
</dbReference>
<organism evidence="9 10">
    <name type="scientific">Kaistia geumhonensis</name>
    <dbReference type="NCBI Taxonomy" id="410839"/>
    <lineage>
        <taxon>Bacteria</taxon>
        <taxon>Pseudomonadati</taxon>
        <taxon>Pseudomonadota</taxon>
        <taxon>Alphaproteobacteria</taxon>
        <taxon>Hyphomicrobiales</taxon>
        <taxon>Kaistiaceae</taxon>
        <taxon>Kaistia</taxon>
    </lineage>
</organism>
<dbReference type="Proteomes" id="UP001223743">
    <property type="component" value="Unassembled WGS sequence"/>
</dbReference>
<dbReference type="InterPro" id="IPR058627">
    <property type="entry name" value="MdtA-like_C"/>
</dbReference>
<sequence>MLSRNWGLALVLTLAAALAACSDEKAASGPAGPGGGAAPQVGFVTLKPQGVPLTVEVAGRTAASAVADIRPRVDGIVKRRVFTEGAEVKAGDLLYEIDPRSYQAAYDAAEAALQKANGALPSAQAKVDRYNQLVGANSVTAQNLDDAKASLAQAKADVAAAEASVEAARINLDFTKVTAPIAGRISTSAVTEGALVTANQTTALATIRQIDPIYVDLSDSTANLLRFRAMRQSGLLQSEGPPSIRLILEDGSTYSETGTLETMDAAVSQTTDTFTIRSLFKNPESHLLPGMYVRAVITLGTAKDGFLVPQRAVDRNAKGAATAKFLTADNKVETRILETIQAAGTDWLVVAGIKDGDRLIVDGLQRIRDGETVAPVAVTIDASGVARTAGAADAKPIDTEASK</sequence>
<keyword evidence="10" id="KW-1185">Reference proteome</keyword>
<dbReference type="InterPro" id="IPR058625">
    <property type="entry name" value="MdtA-like_BSH"/>
</dbReference>
<evidence type="ECO:0000256" key="4">
    <source>
        <dbReference type="SAM" id="SignalP"/>
    </source>
</evidence>
<dbReference type="NCBIfam" id="TIGR01730">
    <property type="entry name" value="RND_mfp"/>
    <property type="match status" value="1"/>
</dbReference>
<dbReference type="PANTHER" id="PTHR30158:SF3">
    <property type="entry name" value="MULTIDRUG EFFLUX PUMP SUBUNIT ACRA-RELATED"/>
    <property type="match status" value="1"/>
</dbReference>
<comment type="caution">
    <text evidence="9">The sequence shown here is derived from an EMBL/GenBank/DDBJ whole genome shotgun (WGS) entry which is preliminary data.</text>
</comment>